<organism evidence="1 2">
    <name type="scientific">Roseburia porci</name>
    <dbReference type="NCBI Taxonomy" id="2605790"/>
    <lineage>
        <taxon>Bacteria</taxon>
        <taxon>Bacillati</taxon>
        <taxon>Bacillota</taxon>
        <taxon>Clostridia</taxon>
        <taxon>Lachnospirales</taxon>
        <taxon>Lachnospiraceae</taxon>
        <taxon>Roseburia</taxon>
    </lineage>
</organism>
<evidence type="ECO:0000313" key="1">
    <source>
        <dbReference type="EMBL" id="MST74947.1"/>
    </source>
</evidence>
<dbReference type="AlphaFoldDB" id="A0A6L5YS05"/>
<reference evidence="1 2" key="1">
    <citation type="submission" date="2019-08" db="EMBL/GenBank/DDBJ databases">
        <title>In-depth cultivation of the pig gut microbiome towards novel bacterial diversity and tailored functional studies.</title>
        <authorList>
            <person name="Wylensek D."/>
            <person name="Hitch T.C.A."/>
            <person name="Clavel T."/>
        </authorList>
    </citation>
    <scope>NUCLEOTIDE SEQUENCE [LARGE SCALE GENOMIC DNA]</scope>
    <source>
        <strain evidence="1 2">MUC/MUC-530-WT-4D</strain>
    </source>
</reference>
<protein>
    <submittedName>
        <fullName evidence="1">Uncharacterized protein</fullName>
    </submittedName>
</protein>
<proteinExistence type="predicted"/>
<sequence>MLQKINTYVIPDKNQIKRKVDEIMGGKVLQLKSEQLLAEGRSEGENLLGKLITYLIAHGLNDEVQLAAADEKARKEMYKKYGIDK</sequence>
<gene>
    <name evidence="1" type="ORF">FYJ75_07870</name>
</gene>
<accession>A0A6L5YS05</accession>
<dbReference type="Proteomes" id="UP000474024">
    <property type="component" value="Unassembled WGS sequence"/>
</dbReference>
<comment type="caution">
    <text evidence="1">The sequence shown here is derived from an EMBL/GenBank/DDBJ whole genome shotgun (WGS) entry which is preliminary data.</text>
</comment>
<evidence type="ECO:0000313" key="2">
    <source>
        <dbReference type="Proteomes" id="UP000474024"/>
    </source>
</evidence>
<dbReference type="EMBL" id="VUNI01000011">
    <property type="protein sequence ID" value="MST74947.1"/>
    <property type="molecule type" value="Genomic_DNA"/>
</dbReference>
<keyword evidence="2" id="KW-1185">Reference proteome</keyword>
<dbReference type="RefSeq" id="WP_154429911.1">
    <property type="nucleotide sequence ID" value="NZ_VUNI01000011.1"/>
</dbReference>
<name>A0A6L5YS05_9FIRM</name>